<dbReference type="Proteomes" id="UP001642483">
    <property type="component" value="Unassembled WGS sequence"/>
</dbReference>
<evidence type="ECO:0000256" key="3">
    <source>
        <dbReference type="ARBA" id="ARBA00022490"/>
    </source>
</evidence>
<dbReference type="Pfam" id="PF05010">
    <property type="entry name" value="TACC_C"/>
    <property type="match status" value="1"/>
</dbReference>
<comment type="caution">
    <text evidence="9">The sequence shown here is derived from an EMBL/GenBank/DDBJ whole genome shotgun (WGS) entry which is preliminary data.</text>
</comment>
<keyword evidence="5" id="KW-0206">Cytoskeleton</keyword>
<keyword evidence="10" id="KW-1185">Reference proteome</keyword>
<evidence type="ECO:0000256" key="2">
    <source>
        <dbReference type="ARBA" id="ARBA00009423"/>
    </source>
</evidence>
<evidence type="ECO:0000256" key="7">
    <source>
        <dbReference type="SAM" id="MobiDB-lite"/>
    </source>
</evidence>
<sequence length="832" mass="92143">MFKKLKKTAIRVGRVVDKKLVPSTSDTSSVDNSSCKLEVQEHDKLAQPPDISLSGPSNLSLYTTAIESPRHHDLSQASLKTTVLDEAFINEADDTLCVTAHESQLEVSSAKNDSESSVDPIEDCSAAFARMSLASNTPISSKTVKPGSTCLVLSKTQPTSLAGSPLNSPYVVFDLDQDGEAVECGTLFNVTKPDKATKCDPENATATATATISDINKESVVFKDVKTIIKANDDVVEKVVTIATSSVKTLPEKDIAERFLVQQAGVAKKLPFQNQIGVADFESSSKLYLKLVDGDGDAIQKSSTLSEADKTVFYDALEDVENIMSLESKLLVNDKDELADKSHPTGAYLLDLDMCTDSNFNSFIMSGEGLANSSSHSKTDTFNVMKMSTDIIPVADAIESKIVEGDDFKPKTSNKEIVTSPQEKSSSKGKAETGLKAINKPTVDPGNLTADSKDSQVTVDGIPIVKCTYTIDVKNIVDSNFDPFKINKILFNDDAPNPILNEVVSELSTETDTECTDRNPLISNSLPESNFSSKLQFDEKSTIDFPKASTGKTNQDVDYSIKQPRGVYSINVSKFDYPDFDPKATESLSKDDNLTFLPDQTKSDENNEYQAAIKATDLEQKIINGSKLDFEPIEAETADQEQIEQEKLDKELKHLEIRKQFIQKKIKESRILQEASLLTEADLEKKVLFHRTTLNRKNLERKRILDDIISAKRVYYDYHQKATEMLPVLCAHKKAYAEERHQLDHKVEFLKQTTKHHHSLKKEAESTKSRLAAEVLKSRKAGQREIAALRMKIKMDQMSTSSLKFSLQDKQRENEELTKICDELIAGAEHQT</sequence>
<keyword evidence="3" id="KW-0963">Cytoplasm</keyword>
<comment type="subcellular location">
    <subcellularLocation>
        <location evidence="1">Cytoplasm</location>
        <location evidence="1">Cytoskeleton</location>
    </subcellularLocation>
</comment>
<evidence type="ECO:0000313" key="9">
    <source>
        <dbReference type="EMBL" id="CAK8672525.1"/>
    </source>
</evidence>
<evidence type="ECO:0000259" key="8">
    <source>
        <dbReference type="Pfam" id="PF05010"/>
    </source>
</evidence>
<evidence type="ECO:0000256" key="1">
    <source>
        <dbReference type="ARBA" id="ARBA00004245"/>
    </source>
</evidence>
<reference evidence="9 10" key="1">
    <citation type="submission" date="2024-02" db="EMBL/GenBank/DDBJ databases">
        <authorList>
            <person name="Daric V."/>
            <person name="Darras S."/>
        </authorList>
    </citation>
    <scope>NUCLEOTIDE SEQUENCE [LARGE SCALE GENOMIC DNA]</scope>
</reference>
<gene>
    <name evidence="9" type="ORF">CVLEPA_LOCUS1465</name>
</gene>
<comment type="similarity">
    <text evidence="2">Belongs to the TACC family.</text>
</comment>
<feature type="region of interest" description="Disordered" evidence="7">
    <location>
        <begin position="409"/>
        <end position="454"/>
    </location>
</feature>
<feature type="compositionally biased region" description="Polar residues" evidence="7">
    <location>
        <begin position="415"/>
        <end position="424"/>
    </location>
</feature>
<name>A0ABP0F256_CLALP</name>
<dbReference type="InterPro" id="IPR007707">
    <property type="entry name" value="TACC_C"/>
</dbReference>
<protein>
    <recommendedName>
        <fullName evidence="8">Transforming acidic coiled-coil-containing protein C-terminal domain-containing protein</fullName>
    </recommendedName>
</protein>
<accession>A0ABP0F256</accession>
<keyword evidence="4 6" id="KW-0175">Coiled coil</keyword>
<dbReference type="Gene3D" id="1.20.5.1700">
    <property type="match status" value="1"/>
</dbReference>
<proteinExistence type="inferred from homology"/>
<organism evidence="9 10">
    <name type="scientific">Clavelina lepadiformis</name>
    <name type="common">Light-bulb sea squirt</name>
    <name type="synonym">Ascidia lepadiformis</name>
    <dbReference type="NCBI Taxonomy" id="159417"/>
    <lineage>
        <taxon>Eukaryota</taxon>
        <taxon>Metazoa</taxon>
        <taxon>Chordata</taxon>
        <taxon>Tunicata</taxon>
        <taxon>Ascidiacea</taxon>
        <taxon>Aplousobranchia</taxon>
        <taxon>Clavelinidae</taxon>
        <taxon>Clavelina</taxon>
    </lineage>
</organism>
<feature type="coiled-coil region" evidence="6">
    <location>
        <begin position="638"/>
        <end position="665"/>
    </location>
</feature>
<feature type="domain" description="Transforming acidic coiled-coil-containing protein C-terminal" evidence="8">
    <location>
        <begin position="640"/>
        <end position="825"/>
    </location>
</feature>
<evidence type="ECO:0000313" key="10">
    <source>
        <dbReference type="Proteomes" id="UP001642483"/>
    </source>
</evidence>
<evidence type="ECO:0000256" key="6">
    <source>
        <dbReference type="SAM" id="Coils"/>
    </source>
</evidence>
<dbReference type="EMBL" id="CAWYQH010000001">
    <property type="protein sequence ID" value="CAK8672525.1"/>
    <property type="molecule type" value="Genomic_DNA"/>
</dbReference>
<evidence type="ECO:0000256" key="5">
    <source>
        <dbReference type="ARBA" id="ARBA00023212"/>
    </source>
</evidence>
<evidence type="ECO:0000256" key="4">
    <source>
        <dbReference type="ARBA" id="ARBA00023054"/>
    </source>
</evidence>